<organism evidence="2 3">
    <name type="scientific">Algoriphagus namhaensis</name>
    <dbReference type="NCBI Taxonomy" id="915353"/>
    <lineage>
        <taxon>Bacteria</taxon>
        <taxon>Pseudomonadati</taxon>
        <taxon>Bacteroidota</taxon>
        <taxon>Cytophagia</taxon>
        <taxon>Cytophagales</taxon>
        <taxon>Cyclobacteriaceae</taxon>
        <taxon>Algoriphagus</taxon>
    </lineage>
</organism>
<gene>
    <name evidence="2" type="ORF">ACFOSV_09865</name>
</gene>
<evidence type="ECO:0000313" key="3">
    <source>
        <dbReference type="Proteomes" id="UP001595805"/>
    </source>
</evidence>
<dbReference type="Proteomes" id="UP001595805">
    <property type="component" value="Unassembled WGS sequence"/>
</dbReference>
<dbReference type="RefSeq" id="WP_377905841.1">
    <property type="nucleotide sequence ID" value="NZ_JBHRZS010000007.1"/>
</dbReference>
<comment type="caution">
    <text evidence="2">The sequence shown here is derived from an EMBL/GenBank/DDBJ whole genome shotgun (WGS) entry which is preliminary data.</text>
</comment>
<dbReference type="PANTHER" id="PTHR43798">
    <property type="entry name" value="MONOACYLGLYCEROL LIPASE"/>
    <property type="match status" value="1"/>
</dbReference>
<accession>A0ABV8ARE0</accession>
<dbReference type="Gene3D" id="3.40.50.1820">
    <property type="entry name" value="alpha/beta hydrolase"/>
    <property type="match status" value="1"/>
</dbReference>
<dbReference type="EMBL" id="JBHRZS010000007">
    <property type="protein sequence ID" value="MFC3880483.1"/>
    <property type="molecule type" value="Genomic_DNA"/>
</dbReference>
<reference evidence="3" key="1">
    <citation type="journal article" date="2019" name="Int. J. Syst. Evol. Microbiol.">
        <title>The Global Catalogue of Microorganisms (GCM) 10K type strain sequencing project: providing services to taxonomists for standard genome sequencing and annotation.</title>
        <authorList>
            <consortium name="The Broad Institute Genomics Platform"/>
            <consortium name="The Broad Institute Genome Sequencing Center for Infectious Disease"/>
            <person name="Wu L."/>
            <person name="Ma J."/>
        </authorList>
    </citation>
    <scope>NUCLEOTIDE SEQUENCE [LARGE SCALE GENOMIC DNA]</scope>
    <source>
        <strain evidence="3">CCUG 60523</strain>
    </source>
</reference>
<dbReference type="GO" id="GO:0016787">
    <property type="term" value="F:hydrolase activity"/>
    <property type="evidence" value="ECO:0007669"/>
    <property type="project" value="UniProtKB-KW"/>
</dbReference>
<dbReference type="InterPro" id="IPR000073">
    <property type="entry name" value="AB_hydrolase_1"/>
</dbReference>
<dbReference type="SUPFAM" id="SSF53474">
    <property type="entry name" value="alpha/beta-Hydrolases"/>
    <property type="match status" value="1"/>
</dbReference>
<dbReference type="InterPro" id="IPR050266">
    <property type="entry name" value="AB_hydrolase_sf"/>
</dbReference>
<sequence length="266" mass="30805">MSFLSSPWGKLFYEREGQGQNVTLLFHGFGQSHEDMLEFGKIRSEADTFIYIDMFYHGRSVWNNPEVELTRTIWVKIITLLQEQESFSKFHLIGFSMGGKISLLTFELMPERVESLLLIGPDGIKTGKWYSTANYPTFISPLFKRLIFKPKRVFRIFEGLQKAGMVEKSIHKFITTQMETRSKRAQIFFVWKVFGRIQLDLGQIIKNARKTKTPIRICIGEYDAMITKANMNRFLEKLPHATLTLFPVGHGQLIQATVAEDLKKQP</sequence>
<proteinExistence type="predicted"/>
<protein>
    <submittedName>
        <fullName evidence="2">Alpha/beta fold hydrolase</fullName>
    </submittedName>
</protein>
<feature type="domain" description="AB hydrolase-1" evidence="1">
    <location>
        <begin position="24"/>
        <end position="130"/>
    </location>
</feature>
<name>A0ABV8ARE0_9BACT</name>
<dbReference type="PANTHER" id="PTHR43798:SF33">
    <property type="entry name" value="HYDROLASE, PUTATIVE (AFU_ORTHOLOGUE AFUA_2G14860)-RELATED"/>
    <property type="match status" value="1"/>
</dbReference>
<dbReference type="Pfam" id="PF00561">
    <property type="entry name" value="Abhydrolase_1"/>
    <property type="match status" value="1"/>
</dbReference>
<evidence type="ECO:0000259" key="1">
    <source>
        <dbReference type="Pfam" id="PF00561"/>
    </source>
</evidence>
<keyword evidence="3" id="KW-1185">Reference proteome</keyword>
<keyword evidence="2" id="KW-0378">Hydrolase</keyword>
<dbReference type="InterPro" id="IPR029058">
    <property type="entry name" value="AB_hydrolase_fold"/>
</dbReference>
<evidence type="ECO:0000313" key="2">
    <source>
        <dbReference type="EMBL" id="MFC3880483.1"/>
    </source>
</evidence>